<dbReference type="EMBL" id="MGDF01000101">
    <property type="protein sequence ID" value="OGL45253.1"/>
    <property type="molecule type" value="Genomic_DNA"/>
</dbReference>
<evidence type="ECO:0000256" key="1">
    <source>
        <dbReference type="SAM" id="Phobius"/>
    </source>
</evidence>
<keyword evidence="1" id="KW-0812">Transmembrane</keyword>
<sequence>MRAFFYLKYLSQKTLLSLFKMVVKQICLKTQNEAIKNFLNFWRPEKMKKSTYVLIIGSILLIIALNYLPNKKVPKVPVDNLHNVDKKDEVCLGCHGEGKQSPLPKKHPIKTLYCVSEYCHPK</sequence>
<evidence type="ECO:0008006" key="4">
    <source>
        <dbReference type="Google" id="ProtNLM"/>
    </source>
</evidence>
<evidence type="ECO:0000313" key="2">
    <source>
        <dbReference type="EMBL" id="OGL45253.1"/>
    </source>
</evidence>
<evidence type="ECO:0000313" key="3">
    <source>
        <dbReference type="Proteomes" id="UP000178435"/>
    </source>
</evidence>
<reference evidence="2 3" key="1">
    <citation type="journal article" date="2016" name="Nat. Commun.">
        <title>Thousands of microbial genomes shed light on interconnected biogeochemical processes in an aquifer system.</title>
        <authorList>
            <person name="Anantharaman K."/>
            <person name="Brown C.T."/>
            <person name="Hug L.A."/>
            <person name="Sharon I."/>
            <person name="Castelle C.J."/>
            <person name="Probst A.J."/>
            <person name="Thomas B.C."/>
            <person name="Singh A."/>
            <person name="Wilkins M.J."/>
            <person name="Karaoz U."/>
            <person name="Brodie E.L."/>
            <person name="Williams K.H."/>
            <person name="Hubbard S.S."/>
            <person name="Banfield J.F."/>
        </authorList>
    </citation>
    <scope>NUCLEOTIDE SEQUENCE [LARGE SCALE GENOMIC DNA]</scope>
</reference>
<keyword evidence="1" id="KW-1133">Transmembrane helix</keyword>
<accession>A0A1F7RUQ0</accession>
<comment type="caution">
    <text evidence="2">The sequence shown here is derived from an EMBL/GenBank/DDBJ whole genome shotgun (WGS) entry which is preliminary data.</text>
</comment>
<keyword evidence="1" id="KW-0472">Membrane</keyword>
<organism evidence="2 3">
    <name type="scientific">Candidatus Schekmanbacteria bacterium RBG_16_38_11</name>
    <dbReference type="NCBI Taxonomy" id="1817880"/>
    <lineage>
        <taxon>Bacteria</taxon>
        <taxon>Candidatus Schekmaniibacteriota</taxon>
    </lineage>
</organism>
<gene>
    <name evidence="2" type="ORF">A2149_09615</name>
</gene>
<proteinExistence type="predicted"/>
<name>A0A1F7RUQ0_9BACT</name>
<dbReference type="AlphaFoldDB" id="A0A1F7RUQ0"/>
<protein>
    <recommendedName>
        <fullName evidence="4">Doubled CXXCH motif domain-containing protein</fullName>
    </recommendedName>
</protein>
<feature type="transmembrane region" description="Helical" evidence="1">
    <location>
        <begin position="51"/>
        <end position="68"/>
    </location>
</feature>
<dbReference type="Proteomes" id="UP000178435">
    <property type="component" value="Unassembled WGS sequence"/>
</dbReference>